<sequence length="291" mass="31638">MDLVLRFNILLYIVQLGHSVGLLLRAVLSSFHFSILDTAAAAELDSDNLEMGGGSKLGLLFAVVVVGVVAVSKIKGSSSLDKETVVEFFRHMSDRLGNWAIPVYVGVHTISLSLCLPYAVFFEAGASLLFGFFPALLCVFSAKVLGASLSFWIGRLLFRSSDSAIGWAHRNKYFNVLLRGVERDGWKFVLLARFSPIPSYVINYGLAATKVSFLRDFLAPTIVGCVPMILQNTSIGSLAGAAVGGSQPDKSKIWSYVFPLMGISSSILISLRIKKYSSSISLDVKPEEKTR</sequence>
<name>A0ACB9C2H7_ARCLA</name>
<evidence type="ECO:0000313" key="2">
    <source>
        <dbReference type="Proteomes" id="UP001055879"/>
    </source>
</evidence>
<proteinExistence type="predicted"/>
<dbReference type="EMBL" id="CM042051">
    <property type="protein sequence ID" value="KAI3728471.1"/>
    <property type="molecule type" value="Genomic_DNA"/>
</dbReference>
<comment type="caution">
    <text evidence="1">The sequence shown here is derived from an EMBL/GenBank/DDBJ whole genome shotgun (WGS) entry which is preliminary data.</text>
</comment>
<protein>
    <submittedName>
        <fullName evidence="1">Uncharacterized protein</fullName>
    </submittedName>
</protein>
<organism evidence="1 2">
    <name type="scientific">Arctium lappa</name>
    <name type="common">Greater burdock</name>
    <name type="synonym">Lappa major</name>
    <dbReference type="NCBI Taxonomy" id="4217"/>
    <lineage>
        <taxon>Eukaryota</taxon>
        <taxon>Viridiplantae</taxon>
        <taxon>Streptophyta</taxon>
        <taxon>Embryophyta</taxon>
        <taxon>Tracheophyta</taxon>
        <taxon>Spermatophyta</taxon>
        <taxon>Magnoliopsida</taxon>
        <taxon>eudicotyledons</taxon>
        <taxon>Gunneridae</taxon>
        <taxon>Pentapetalae</taxon>
        <taxon>asterids</taxon>
        <taxon>campanulids</taxon>
        <taxon>Asterales</taxon>
        <taxon>Asteraceae</taxon>
        <taxon>Carduoideae</taxon>
        <taxon>Cardueae</taxon>
        <taxon>Arctiinae</taxon>
        <taxon>Arctium</taxon>
    </lineage>
</organism>
<keyword evidence="2" id="KW-1185">Reference proteome</keyword>
<reference evidence="1 2" key="2">
    <citation type="journal article" date="2022" name="Mol. Ecol. Resour.">
        <title>The genomes of chicory, endive, great burdock and yacon provide insights into Asteraceae paleo-polyploidization history and plant inulin production.</title>
        <authorList>
            <person name="Fan W."/>
            <person name="Wang S."/>
            <person name="Wang H."/>
            <person name="Wang A."/>
            <person name="Jiang F."/>
            <person name="Liu H."/>
            <person name="Zhao H."/>
            <person name="Xu D."/>
            <person name="Zhang Y."/>
        </authorList>
    </citation>
    <scope>NUCLEOTIDE SEQUENCE [LARGE SCALE GENOMIC DNA]</scope>
    <source>
        <strain evidence="2">cv. Niubang</strain>
    </source>
</reference>
<dbReference type="Proteomes" id="UP001055879">
    <property type="component" value="Linkage Group LG05"/>
</dbReference>
<gene>
    <name evidence="1" type="ORF">L6452_17108</name>
</gene>
<reference evidence="2" key="1">
    <citation type="journal article" date="2022" name="Mol. Ecol. Resour.">
        <title>The genomes of chicory, endive, great burdock and yacon provide insights into Asteraceae palaeo-polyploidization history and plant inulin production.</title>
        <authorList>
            <person name="Fan W."/>
            <person name="Wang S."/>
            <person name="Wang H."/>
            <person name="Wang A."/>
            <person name="Jiang F."/>
            <person name="Liu H."/>
            <person name="Zhao H."/>
            <person name="Xu D."/>
            <person name="Zhang Y."/>
        </authorList>
    </citation>
    <scope>NUCLEOTIDE SEQUENCE [LARGE SCALE GENOMIC DNA]</scope>
    <source>
        <strain evidence="2">cv. Niubang</strain>
    </source>
</reference>
<accession>A0ACB9C2H7</accession>
<evidence type="ECO:0000313" key="1">
    <source>
        <dbReference type="EMBL" id="KAI3728471.1"/>
    </source>
</evidence>